<dbReference type="EMBL" id="MLFU01000119">
    <property type="protein sequence ID" value="KAK1480576.1"/>
    <property type="molecule type" value="Genomic_DNA"/>
</dbReference>
<feature type="region of interest" description="Disordered" evidence="1">
    <location>
        <begin position="77"/>
        <end position="101"/>
    </location>
</feature>
<accession>A0ABQ9QPK9</accession>
<keyword evidence="3" id="KW-1185">Reference proteome</keyword>
<name>A0ABQ9QPK9_9PEZI</name>
<feature type="non-terminal residue" evidence="2">
    <location>
        <position position="1"/>
    </location>
</feature>
<reference evidence="2 3" key="1">
    <citation type="submission" date="2016-10" db="EMBL/GenBank/DDBJ databases">
        <title>The genome sequence of Colletotrichum fioriniae PJ7.</title>
        <authorList>
            <person name="Baroncelli R."/>
        </authorList>
    </citation>
    <scope>NUCLEOTIDE SEQUENCE [LARGE SCALE GENOMIC DNA]</scope>
    <source>
        <strain evidence="2 3">Tom-12</strain>
    </source>
</reference>
<organism evidence="2 3">
    <name type="scientific">Colletotrichum tamarilloi</name>
    <dbReference type="NCBI Taxonomy" id="1209934"/>
    <lineage>
        <taxon>Eukaryota</taxon>
        <taxon>Fungi</taxon>
        <taxon>Dikarya</taxon>
        <taxon>Ascomycota</taxon>
        <taxon>Pezizomycotina</taxon>
        <taxon>Sordariomycetes</taxon>
        <taxon>Hypocreomycetidae</taxon>
        <taxon>Glomerellales</taxon>
        <taxon>Glomerellaceae</taxon>
        <taxon>Colletotrichum</taxon>
        <taxon>Colletotrichum acutatum species complex</taxon>
    </lineage>
</organism>
<evidence type="ECO:0000256" key="1">
    <source>
        <dbReference type="SAM" id="MobiDB-lite"/>
    </source>
</evidence>
<sequence>LRTPGPPSGPSLQSSFLLQRPLLFPYLNPCPTSVHAASFRQELRQGHRHPRTTTQPDRLCSQSLIFFLPFPIPNQTSQETGTVSKSQEAHHPPSSAKSSFHVYRLGTTTNAQSHTFSRHNDRMPFFFCKLSCQCSLHDNAPLRRGKGGVLSYAQTLASFPGTSFQTFRNPAHFQVYQSPGCQSIKVALSPPPTFVISNSRSVGQIAFPLLPSNHTTEEEAFPRLPSQPSTILSDLIRE</sequence>
<feature type="compositionally biased region" description="Polar residues" evidence="1">
    <location>
        <begin position="77"/>
        <end position="86"/>
    </location>
</feature>
<dbReference type="Proteomes" id="UP001227543">
    <property type="component" value="Unassembled WGS sequence"/>
</dbReference>
<proteinExistence type="predicted"/>
<gene>
    <name evidence="2" type="ORF">CTAM01_14327</name>
</gene>
<dbReference type="RefSeq" id="XP_060375105.1">
    <property type="nucleotide sequence ID" value="XM_060530328.1"/>
</dbReference>
<comment type="caution">
    <text evidence="2">The sequence shown here is derived from an EMBL/GenBank/DDBJ whole genome shotgun (WGS) entry which is preliminary data.</text>
</comment>
<evidence type="ECO:0000313" key="2">
    <source>
        <dbReference type="EMBL" id="KAK1480576.1"/>
    </source>
</evidence>
<evidence type="ECO:0000313" key="3">
    <source>
        <dbReference type="Proteomes" id="UP001227543"/>
    </source>
</evidence>
<dbReference type="GeneID" id="85414566"/>
<protein>
    <submittedName>
        <fullName evidence="2">Uncharacterized protein</fullName>
    </submittedName>
</protein>